<gene>
    <name evidence="2" type="ORF">AVEN_52523_1</name>
</gene>
<dbReference type="EMBL" id="BGPR01004206">
    <property type="protein sequence ID" value="GBM97110.1"/>
    <property type="molecule type" value="Genomic_DNA"/>
</dbReference>
<evidence type="ECO:0000256" key="1">
    <source>
        <dbReference type="SAM" id="MobiDB-lite"/>
    </source>
</evidence>
<comment type="caution">
    <text evidence="2">The sequence shown here is derived from an EMBL/GenBank/DDBJ whole genome shotgun (WGS) entry which is preliminary data.</text>
</comment>
<evidence type="ECO:0000313" key="2">
    <source>
        <dbReference type="EMBL" id="GBM97110.1"/>
    </source>
</evidence>
<feature type="region of interest" description="Disordered" evidence="1">
    <location>
        <begin position="1"/>
        <end position="26"/>
    </location>
</feature>
<name>A0A4Y2K3Z2_ARAVE</name>
<keyword evidence="3" id="KW-1185">Reference proteome</keyword>
<proteinExistence type="predicted"/>
<dbReference type="AlphaFoldDB" id="A0A4Y2K3Z2"/>
<protein>
    <submittedName>
        <fullName evidence="2">Uncharacterized protein</fullName>
    </submittedName>
</protein>
<organism evidence="2 3">
    <name type="scientific">Araneus ventricosus</name>
    <name type="common">Orbweaver spider</name>
    <name type="synonym">Epeira ventricosa</name>
    <dbReference type="NCBI Taxonomy" id="182803"/>
    <lineage>
        <taxon>Eukaryota</taxon>
        <taxon>Metazoa</taxon>
        <taxon>Ecdysozoa</taxon>
        <taxon>Arthropoda</taxon>
        <taxon>Chelicerata</taxon>
        <taxon>Arachnida</taxon>
        <taxon>Araneae</taxon>
        <taxon>Araneomorphae</taxon>
        <taxon>Entelegynae</taxon>
        <taxon>Araneoidea</taxon>
        <taxon>Araneidae</taxon>
        <taxon>Araneus</taxon>
    </lineage>
</organism>
<sequence>MKKLPSNTAIMPFEQKAEEKKSTQTSFLSWEKRRRIGITERFCLPSHPVSEWSEEVGADQ</sequence>
<feature type="non-terminal residue" evidence="2">
    <location>
        <position position="60"/>
    </location>
</feature>
<evidence type="ECO:0000313" key="3">
    <source>
        <dbReference type="Proteomes" id="UP000499080"/>
    </source>
</evidence>
<reference evidence="2 3" key="1">
    <citation type="journal article" date="2019" name="Sci. Rep.">
        <title>Orb-weaving spider Araneus ventricosus genome elucidates the spidroin gene catalogue.</title>
        <authorList>
            <person name="Kono N."/>
            <person name="Nakamura H."/>
            <person name="Ohtoshi R."/>
            <person name="Moran D.A.P."/>
            <person name="Shinohara A."/>
            <person name="Yoshida Y."/>
            <person name="Fujiwara M."/>
            <person name="Mori M."/>
            <person name="Tomita M."/>
            <person name="Arakawa K."/>
        </authorList>
    </citation>
    <scope>NUCLEOTIDE SEQUENCE [LARGE SCALE GENOMIC DNA]</scope>
</reference>
<dbReference type="Proteomes" id="UP000499080">
    <property type="component" value="Unassembled WGS sequence"/>
</dbReference>
<accession>A0A4Y2K3Z2</accession>